<name>A0ABS8D3L2_9NEIS</name>
<organism evidence="4 5">
    <name type="scientific">Leeia speluncae</name>
    <dbReference type="NCBI Taxonomy" id="2884804"/>
    <lineage>
        <taxon>Bacteria</taxon>
        <taxon>Pseudomonadati</taxon>
        <taxon>Pseudomonadota</taxon>
        <taxon>Betaproteobacteria</taxon>
        <taxon>Neisseriales</taxon>
        <taxon>Leeiaceae</taxon>
        <taxon>Leeia</taxon>
    </lineage>
</organism>
<reference evidence="4" key="1">
    <citation type="submission" date="2021-10" db="EMBL/GenBank/DDBJ databases">
        <title>The complete genome sequence of Leeia sp. TBRC 13508.</title>
        <authorList>
            <person name="Charoenyingcharoen P."/>
            <person name="Yukphan P."/>
        </authorList>
    </citation>
    <scope>NUCLEOTIDE SEQUENCE</scope>
    <source>
        <strain evidence="4">TBRC 13508</strain>
    </source>
</reference>
<dbReference type="PROSITE" id="PS50110">
    <property type="entry name" value="RESPONSE_REGULATORY"/>
    <property type="match status" value="1"/>
</dbReference>
<dbReference type="PANTHER" id="PTHR44591">
    <property type="entry name" value="STRESS RESPONSE REGULATOR PROTEIN 1"/>
    <property type="match status" value="1"/>
</dbReference>
<dbReference type="SUPFAM" id="SSF48452">
    <property type="entry name" value="TPR-like"/>
    <property type="match status" value="2"/>
</dbReference>
<evidence type="ECO:0000313" key="4">
    <source>
        <dbReference type="EMBL" id="MCB6182783.1"/>
    </source>
</evidence>
<evidence type="ECO:0000259" key="3">
    <source>
        <dbReference type="PROSITE" id="PS50110"/>
    </source>
</evidence>
<dbReference type="EMBL" id="JAJBZT010000002">
    <property type="protein sequence ID" value="MCB6182783.1"/>
    <property type="molecule type" value="Genomic_DNA"/>
</dbReference>
<dbReference type="PANTHER" id="PTHR44591:SF3">
    <property type="entry name" value="RESPONSE REGULATORY DOMAIN-CONTAINING PROTEIN"/>
    <property type="match status" value="1"/>
</dbReference>
<dbReference type="SMART" id="SM00448">
    <property type="entry name" value="REC"/>
    <property type="match status" value="1"/>
</dbReference>
<dbReference type="InterPro" id="IPR001789">
    <property type="entry name" value="Sig_transdc_resp-reg_receiver"/>
</dbReference>
<proteinExistence type="predicted"/>
<feature type="modified residue" description="4-aspartylphosphate" evidence="2">
    <location>
        <position position="73"/>
    </location>
</feature>
<dbReference type="Gene3D" id="3.40.50.2300">
    <property type="match status" value="1"/>
</dbReference>
<accession>A0ABS8D3L2</accession>
<dbReference type="InterPro" id="IPR011006">
    <property type="entry name" value="CheY-like_superfamily"/>
</dbReference>
<keyword evidence="5" id="KW-1185">Reference proteome</keyword>
<dbReference type="Gene3D" id="1.25.40.10">
    <property type="entry name" value="Tetratricopeptide repeat domain"/>
    <property type="match status" value="2"/>
</dbReference>
<evidence type="ECO:0000256" key="1">
    <source>
        <dbReference type="ARBA" id="ARBA00022553"/>
    </source>
</evidence>
<keyword evidence="1 2" id="KW-0597">Phosphoprotein</keyword>
<comment type="caution">
    <text evidence="4">The sequence shown here is derived from an EMBL/GenBank/DDBJ whole genome shotgun (WGS) entry which is preliminary data.</text>
</comment>
<evidence type="ECO:0000313" key="5">
    <source>
        <dbReference type="Proteomes" id="UP001165395"/>
    </source>
</evidence>
<gene>
    <name evidence="4" type="ORF">LIN78_04365</name>
</gene>
<dbReference type="InterPro" id="IPR011990">
    <property type="entry name" value="TPR-like_helical_dom_sf"/>
</dbReference>
<evidence type="ECO:0000256" key="2">
    <source>
        <dbReference type="PROSITE-ProRule" id="PRU00169"/>
    </source>
</evidence>
<dbReference type="SUPFAM" id="SSF52172">
    <property type="entry name" value="CheY-like"/>
    <property type="match status" value="1"/>
</dbReference>
<sequence>MANIASFFNKTISTGEPDFSHATYLVIDSVAEMRKALEMTLSSIGANKVEFASRATDAIARIQRADFDVILSDITLDKPLDGMFLLEELKNRNLLKPSAVFMIVTSEAHAQNVISAAELAPDDYLLKPFTGEALLKRLERSYAKKQAFRVVDHAILQHDYLLALAECNHRIDDKDPYLLDFMKMKGKLCLLTGDAVEAKRTYQQLLDIRPFGWAKMGYGKALFQQRNYEEAQKVFEELITENRYAMEAYDWLAHCQEARDDALSAQDTLQKAVNLSPSIIHRLRHFGSVAVSNHDWEKVSKAFTSCVDYGKYTFHHDPMDYAHLSHAQIAQGDIAAAEKTVFQVKKAFQTPEAAILAKTMDCKLLIEKKQLFEAEALLADALKAYDQLGGQIPADIQVELAGSCYQLNQPDAARQIAEQVIKNQSDEPHIARHLQNMFQAVGKIEEGEQLIAENNRDFVEKNNIAVNMAKGGDLEGAVQHFLSVLSERPNNLSIMLNTINAILAYVNHNGWHEHYMMLAADYLEHIRTQHPTNGKCQKLMALYRSLKFKNRIQEEA</sequence>
<feature type="domain" description="Response regulatory" evidence="3">
    <location>
        <begin position="23"/>
        <end position="142"/>
    </location>
</feature>
<protein>
    <submittedName>
        <fullName evidence="4">Response regulator</fullName>
    </submittedName>
</protein>
<dbReference type="Proteomes" id="UP001165395">
    <property type="component" value="Unassembled WGS sequence"/>
</dbReference>
<dbReference type="Pfam" id="PF13432">
    <property type="entry name" value="TPR_16"/>
    <property type="match status" value="1"/>
</dbReference>
<dbReference type="InterPro" id="IPR050595">
    <property type="entry name" value="Bact_response_regulator"/>
</dbReference>
<dbReference type="RefSeq" id="WP_227178860.1">
    <property type="nucleotide sequence ID" value="NZ_JAJBZT010000002.1"/>
</dbReference>
<dbReference type="Pfam" id="PF00072">
    <property type="entry name" value="Response_reg"/>
    <property type="match status" value="1"/>
</dbReference>